<keyword evidence="3" id="KW-0479">Metal-binding</keyword>
<evidence type="ECO:0000256" key="5">
    <source>
        <dbReference type="ARBA" id="ARBA00023008"/>
    </source>
</evidence>
<name>A0ABD3I5S8_9MARC</name>
<dbReference type="Pfam" id="PF12142">
    <property type="entry name" value="PPO1_DWL"/>
    <property type="match status" value="1"/>
</dbReference>
<dbReference type="Pfam" id="PF00264">
    <property type="entry name" value="Tyrosinase"/>
    <property type="match status" value="1"/>
</dbReference>
<dbReference type="Gene3D" id="1.10.1280.10">
    <property type="entry name" value="Di-copper center containing domain from catechol oxidase"/>
    <property type="match status" value="1"/>
</dbReference>
<reference evidence="8 9" key="1">
    <citation type="submission" date="2024-09" db="EMBL/GenBank/DDBJ databases">
        <title>Chromosome-scale assembly of Riccia sorocarpa.</title>
        <authorList>
            <person name="Paukszto L."/>
        </authorList>
    </citation>
    <scope>NUCLEOTIDE SEQUENCE [LARGE SCALE GENOMIC DNA]</scope>
    <source>
        <strain evidence="8">LP-2024</strain>
        <tissue evidence="8">Aerial parts of the thallus</tissue>
    </source>
</reference>
<evidence type="ECO:0000259" key="7">
    <source>
        <dbReference type="PROSITE" id="PS00497"/>
    </source>
</evidence>
<dbReference type="SUPFAM" id="SSF48056">
    <property type="entry name" value="Di-copper centre-containing domain"/>
    <property type="match status" value="1"/>
</dbReference>
<feature type="chain" id="PRO_5044881649" description="Tyrosinase copper-binding domain-containing protein" evidence="6">
    <location>
        <begin position="26"/>
        <end position="426"/>
    </location>
</feature>
<feature type="domain" description="Tyrosinase copper-binding" evidence="7">
    <location>
        <begin position="145"/>
        <end position="162"/>
    </location>
</feature>
<organism evidence="8 9">
    <name type="scientific">Riccia sorocarpa</name>
    <dbReference type="NCBI Taxonomy" id="122646"/>
    <lineage>
        <taxon>Eukaryota</taxon>
        <taxon>Viridiplantae</taxon>
        <taxon>Streptophyta</taxon>
        <taxon>Embryophyta</taxon>
        <taxon>Marchantiophyta</taxon>
        <taxon>Marchantiopsida</taxon>
        <taxon>Marchantiidae</taxon>
        <taxon>Marchantiales</taxon>
        <taxon>Ricciaceae</taxon>
        <taxon>Riccia</taxon>
    </lineage>
</organism>
<sequence length="426" mass="47866">MELKHLGNAMLLLCLLGALCNNTQAAPIRITLDTLKNCTQGTVAGLTTDCCPAPDIDLNVPVVDFIPNRDRVPGHRVRKALQCLSGEELEAYTQKLTKGYQLMRALPASDPRSLVQQLRIHCAYGSGAFSQDGLNATNGYTIDIHSNWHFLPWHRAFVYFHERILQKLIDDSTFSLHFWNFDNTLDGTKLNGVEGNGQGCFKPGHFFPDVYNDASTSTFVPGPDRHPRTRVPNATVDLTIIAGMPQSNITVKFPAESIPGNRKAMYEAMQRGSTSRDFFGIPIKYGTQRNFALSGGGSLEARPHNSWHRWVGGLQRIPSTATADPIFYVAHGNAERLWDVWMGIGDNRKLQPTDPDWLDTEFLFWDENQVLRRIKIRDLLSLSDLGYSYEKVYDESWMSWPDYSTIATVSASLSICVHHHRPSAEQ</sequence>
<dbReference type="InterPro" id="IPR022739">
    <property type="entry name" value="Polyphenol_oxidase_cen"/>
</dbReference>
<keyword evidence="4" id="KW-0560">Oxidoreductase</keyword>
<dbReference type="PANTHER" id="PTHR11474">
    <property type="entry name" value="TYROSINASE FAMILY MEMBER"/>
    <property type="match status" value="1"/>
</dbReference>
<dbReference type="GO" id="GO:0046872">
    <property type="term" value="F:metal ion binding"/>
    <property type="evidence" value="ECO:0007669"/>
    <property type="project" value="UniProtKB-KW"/>
</dbReference>
<evidence type="ECO:0000256" key="6">
    <source>
        <dbReference type="SAM" id="SignalP"/>
    </source>
</evidence>
<protein>
    <recommendedName>
        <fullName evidence="7">Tyrosinase copper-binding domain-containing protein</fullName>
    </recommendedName>
</protein>
<dbReference type="InterPro" id="IPR008922">
    <property type="entry name" value="Di-copper_centre_dom_sf"/>
</dbReference>
<comment type="cofactor">
    <cofactor evidence="1">
        <name>Cu(2+)</name>
        <dbReference type="ChEBI" id="CHEBI:29036"/>
    </cofactor>
</comment>
<dbReference type="GO" id="GO:0016491">
    <property type="term" value="F:oxidoreductase activity"/>
    <property type="evidence" value="ECO:0007669"/>
    <property type="project" value="UniProtKB-KW"/>
</dbReference>
<proteinExistence type="inferred from homology"/>
<feature type="signal peptide" evidence="6">
    <location>
        <begin position="1"/>
        <end position="25"/>
    </location>
</feature>
<dbReference type="PANTHER" id="PTHR11474:SF76">
    <property type="entry name" value="SHKT DOMAIN-CONTAINING PROTEIN"/>
    <property type="match status" value="1"/>
</dbReference>
<dbReference type="EMBL" id="JBJQOH010000002">
    <property type="protein sequence ID" value="KAL3697874.1"/>
    <property type="molecule type" value="Genomic_DNA"/>
</dbReference>
<comment type="similarity">
    <text evidence="2">Belongs to the tyrosinase family.</text>
</comment>
<dbReference type="InterPro" id="IPR050316">
    <property type="entry name" value="Tyrosinase/Hemocyanin"/>
</dbReference>
<keyword evidence="9" id="KW-1185">Reference proteome</keyword>
<dbReference type="InterPro" id="IPR002227">
    <property type="entry name" value="Tyrosinase_Cu-bd"/>
</dbReference>
<evidence type="ECO:0000313" key="8">
    <source>
        <dbReference type="EMBL" id="KAL3697874.1"/>
    </source>
</evidence>
<evidence type="ECO:0000256" key="3">
    <source>
        <dbReference type="ARBA" id="ARBA00022723"/>
    </source>
</evidence>
<comment type="caution">
    <text evidence="8">The sequence shown here is derived from an EMBL/GenBank/DDBJ whole genome shotgun (WGS) entry which is preliminary data.</text>
</comment>
<accession>A0ABD3I5S8</accession>
<evidence type="ECO:0000256" key="2">
    <source>
        <dbReference type="ARBA" id="ARBA00009928"/>
    </source>
</evidence>
<dbReference type="AlphaFoldDB" id="A0ABD3I5S8"/>
<keyword evidence="6" id="KW-0732">Signal</keyword>
<dbReference type="PRINTS" id="PR00092">
    <property type="entry name" value="TYROSINASE"/>
</dbReference>
<dbReference type="PROSITE" id="PS00497">
    <property type="entry name" value="TYROSINASE_1"/>
    <property type="match status" value="1"/>
</dbReference>
<evidence type="ECO:0000313" key="9">
    <source>
        <dbReference type="Proteomes" id="UP001633002"/>
    </source>
</evidence>
<gene>
    <name evidence="8" type="ORF">R1sor_011950</name>
</gene>
<keyword evidence="5" id="KW-0186">Copper</keyword>
<evidence type="ECO:0000256" key="4">
    <source>
        <dbReference type="ARBA" id="ARBA00023002"/>
    </source>
</evidence>
<evidence type="ECO:0000256" key="1">
    <source>
        <dbReference type="ARBA" id="ARBA00001973"/>
    </source>
</evidence>
<dbReference type="Proteomes" id="UP001633002">
    <property type="component" value="Unassembled WGS sequence"/>
</dbReference>